<dbReference type="AlphaFoldDB" id="A0AAD9AHD0"/>
<dbReference type="EMBL" id="JAQOWY010000175">
    <property type="protein sequence ID" value="KAK1848303.1"/>
    <property type="molecule type" value="Genomic_DNA"/>
</dbReference>
<name>A0AAD9AHD0_9PEZI</name>
<dbReference type="Proteomes" id="UP001243330">
    <property type="component" value="Unassembled WGS sequence"/>
</dbReference>
<reference evidence="2" key="1">
    <citation type="submission" date="2023-01" db="EMBL/GenBank/DDBJ databases">
        <title>Colletotrichum chrysophilum M932 genome sequence.</title>
        <authorList>
            <person name="Baroncelli R."/>
        </authorList>
    </citation>
    <scope>NUCLEOTIDE SEQUENCE</scope>
    <source>
        <strain evidence="2">M932</strain>
    </source>
</reference>
<sequence length="155" mass="16937">MTIFFPILPSNHALDRCDTGPNVGIVPKIIVLRVAKASWKKCIELDRTAILVRRTCSLHLEAAVYGAMEAGRVVAENFEPELLVRRSGPRLDNETTSFSRSANIYKYVKEAIATTLSSLEIGDDSKPTRKRDHTPLAKSGVGSRSEASVRGKGLG</sequence>
<comment type="caution">
    <text evidence="2">The sequence shown here is derived from an EMBL/GenBank/DDBJ whole genome shotgun (WGS) entry which is preliminary data.</text>
</comment>
<keyword evidence="3" id="KW-1185">Reference proteome</keyword>
<proteinExistence type="predicted"/>
<feature type="region of interest" description="Disordered" evidence="1">
    <location>
        <begin position="122"/>
        <end position="155"/>
    </location>
</feature>
<gene>
    <name evidence="2" type="ORF">CCHR01_09070</name>
</gene>
<accession>A0AAD9AHD0</accession>
<evidence type="ECO:0000256" key="1">
    <source>
        <dbReference type="SAM" id="MobiDB-lite"/>
    </source>
</evidence>
<organism evidence="2 3">
    <name type="scientific">Colletotrichum chrysophilum</name>
    <dbReference type="NCBI Taxonomy" id="1836956"/>
    <lineage>
        <taxon>Eukaryota</taxon>
        <taxon>Fungi</taxon>
        <taxon>Dikarya</taxon>
        <taxon>Ascomycota</taxon>
        <taxon>Pezizomycotina</taxon>
        <taxon>Sordariomycetes</taxon>
        <taxon>Hypocreomycetidae</taxon>
        <taxon>Glomerellales</taxon>
        <taxon>Glomerellaceae</taxon>
        <taxon>Colletotrichum</taxon>
        <taxon>Colletotrichum gloeosporioides species complex</taxon>
    </lineage>
</organism>
<evidence type="ECO:0000313" key="2">
    <source>
        <dbReference type="EMBL" id="KAK1848303.1"/>
    </source>
</evidence>
<protein>
    <submittedName>
        <fullName evidence="2">Uncharacterized protein</fullName>
    </submittedName>
</protein>
<evidence type="ECO:0000313" key="3">
    <source>
        <dbReference type="Proteomes" id="UP001243330"/>
    </source>
</evidence>